<keyword evidence="2" id="KW-1185">Reference proteome</keyword>
<dbReference type="AlphaFoldDB" id="A0AAE0K4S7"/>
<evidence type="ECO:0000313" key="2">
    <source>
        <dbReference type="Proteomes" id="UP001287356"/>
    </source>
</evidence>
<organism evidence="1 2">
    <name type="scientific">Lasiosphaeria ovina</name>
    <dbReference type="NCBI Taxonomy" id="92902"/>
    <lineage>
        <taxon>Eukaryota</taxon>
        <taxon>Fungi</taxon>
        <taxon>Dikarya</taxon>
        <taxon>Ascomycota</taxon>
        <taxon>Pezizomycotina</taxon>
        <taxon>Sordariomycetes</taxon>
        <taxon>Sordariomycetidae</taxon>
        <taxon>Sordariales</taxon>
        <taxon>Lasiosphaeriaceae</taxon>
        <taxon>Lasiosphaeria</taxon>
    </lineage>
</organism>
<comment type="caution">
    <text evidence="1">The sequence shown here is derived from an EMBL/GenBank/DDBJ whole genome shotgun (WGS) entry which is preliminary data.</text>
</comment>
<sequence length="61" mass="6434">MATHSEFGETTPGSEVAKFFPDQIRGRIALVTGISPRSITQKTALAFASQTPDLLILASGT</sequence>
<gene>
    <name evidence="1" type="ORF">B0T24DRAFT_681618</name>
</gene>
<dbReference type="Proteomes" id="UP001287356">
    <property type="component" value="Unassembled WGS sequence"/>
</dbReference>
<accession>A0AAE0K4S7</accession>
<name>A0AAE0K4S7_9PEZI</name>
<protein>
    <submittedName>
        <fullName evidence="1">Uncharacterized protein</fullName>
    </submittedName>
</protein>
<proteinExistence type="predicted"/>
<dbReference type="EMBL" id="JAULSN010000006">
    <property type="protein sequence ID" value="KAK3369617.1"/>
    <property type="molecule type" value="Genomic_DNA"/>
</dbReference>
<evidence type="ECO:0000313" key="1">
    <source>
        <dbReference type="EMBL" id="KAK3369617.1"/>
    </source>
</evidence>
<reference evidence="1" key="2">
    <citation type="submission" date="2023-06" db="EMBL/GenBank/DDBJ databases">
        <authorList>
            <consortium name="Lawrence Berkeley National Laboratory"/>
            <person name="Haridas S."/>
            <person name="Hensen N."/>
            <person name="Bonometti L."/>
            <person name="Westerberg I."/>
            <person name="Brannstrom I.O."/>
            <person name="Guillou S."/>
            <person name="Cros-Aarteil S."/>
            <person name="Calhoun S."/>
            <person name="Kuo A."/>
            <person name="Mondo S."/>
            <person name="Pangilinan J."/>
            <person name="Riley R."/>
            <person name="Labutti K."/>
            <person name="Andreopoulos B."/>
            <person name="Lipzen A."/>
            <person name="Chen C."/>
            <person name="Yanf M."/>
            <person name="Daum C."/>
            <person name="Ng V."/>
            <person name="Clum A."/>
            <person name="Steindorff A."/>
            <person name="Ohm R."/>
            <person name="Martin F."/>
            <person name="Silar P."/>
            <person name="Natvig D."/>
            <person name="Lalanne C."/>
            <person name="Gautier V."/>
            <person name="Ament-Velasquez S.L."/>
            <person name="Kruys A."/>
            <person name="Hutchinson M.I."/>
            <person name="Powell A.J."/>
            <person name="Barry K."/>
            <person name="Miller A.N."/>
            <person name="Grigoriev I.V."/>
            <person name="Debuchy R."/>
            <person name="Gladieux P."/>
            <person name="Thoren M.H."/>
            <person name="Johannesson H."/>
        </authorList>
    </citation>
    <scope>NUCLEOTIDE SEQUENCE</scope>
    <source>
        <strain evidence="1">CBS 958.72</strain>
    </source>
</reference>
<reference evidence="1" key="1">
    <citation type="journal article" date="2023" name="Mol. Phylogenet. Evol.">
        <title>Genome-scale phylogeny and comparative genomics of the fungal order Sordariales.</title>
        <authorList>
            <person name="Hensen N."/>
            <person name="Bonometti L."/>
            <person name="Westerberg I."/>
            <person name="Brannstrom I.O."/>
            <person name="Guillou S."/>
            <person name="Cros-Aarteil S."/>
            <person name="Calhoun S."/>
            <person name="Haridas S."/>
            <person name="Kuo A."/>
            <person name="Mondo S."/>
            <person name="Pangilinan J."/>
            <person name="Riley R."/>
            <person name="LaButti K."/>
            <person name="Andreopoulos B."/>
            <person name="Lipzen A."/>
            <person name="Chen C."/>
            <person name="Yan M."/>
            <person name="Daum C."/>
            <person name="Ng V."/>
            <person name="Clum A."/>
            <person name="Steindorff A."/>
            <person name="Ohm R.A."/>
            <person name="Martin F."/>
            <person name="Silar P."/>
            <person name="Natvig D.O."/>
            <person name="Lalanne C."/>
            <person name="Gautier V."/>
            <person name="Ament-Velasquez S.L."/>
            <person name="Kruys A."/>
            <person name="Hutchinson M.I."/>
            <person name="Powell A.J."/>
            <person name="Barry K."/>
            <person name="Miller A.N."/>
            <person name="Grigoriev I.V."/>
            <person name="Debuchy R."/>
            <person name="Gladieux P."/>
            <person name="Hiltunen Thoren M."/>
            <person name="Johannesson H."/>
        </authorList>
    </citation>
    <scope>NUCLEOTIDE SEQUENCE</scope>
    <source>
        <strain evidence="1">CBS 958.72</strain>
    </source>
</reference>